<evidence type="ECO:0000313" key="4">
    <source>
        <dbReference type="Proteomes" id="UP000295247"/>
    </source>
</evidence>
<name>A0A4R4A8J7_MARGR</name>
<dbReference type="PANTHER" id="PTHR30535">
    <property type="entry name" value="VITAMIN B12-BINDING PROTEIN"/>
    <property type="match status" value="1"/>
</dbReference>
<dbReference type="SUPFAM" id="SSF53807">
    <property type="entry name" value="Helical backbone' metal receptor"/>
    <property type="match status" value="1"/>
</dbReference>
<dbReference type="Gene3D" id="3.40.50.1980">
    <property type="entry name" value="Nitrogenase molybdenum iron protein domain"/>
    <property type="match status" value="2"/>
</dbReference>
<keyword evidence="1" id="KW-0732">Signal</keyword>
<gene>
    <name evidence="3" type="ORF">EDC29_107155</name>
</gene>
<comment type="caution">
    <text evidence="3">The sequence shown here is derived from an EMBL/GenBank/DDBJ whole genome shotgun (WGS) entry which is preliminary data.</text>
</comment>
<dbReference type="PANTHER" id="PTHR30535:SF34">
    <property type="entry name" value="MOLYBDATE-BINDING PROTEIN MOLA"/>
    <property type="match status" value="1"/>
</dbReference>
<dbReference type="AlphaFoldDB" id="A0A4R4A8J7"/>
<feature type="chain" id="PRO_5020426631" evidence="1">
    <location>
        <begin position="23"/>
        <end position="283"/>
    </location>
</feature>
<dbReference type="InterPro" id="IPR002491">
    <property type="entry name" value="ABC_transptr_periplasmic_BD"/>
</dbReference>
<accession>A0A4R4A8J7</accession>
<dbReference type="EMBL" id="SMDC01000007">
    <property type="protein sequence ID" value="TCW35212.1"/>
    <property type="molecule type" value="Genomic_DNA"/>
</dbReference>
<dbReference type="Pfam" id="PF01497">
    <property type="entry name" value="Peripla_BP_2"/>
    <property type="match status" value="1"/>
</dbReference>
<reference evidence="3 4" key="1">
    <citation type="submission" date="2019-03" db="EMBL/GenBank/DDBJ databases">
        <title>Genomic Encyclopedia of Type Strains, Phase IV (KMG-IV): sequencing the most valuable type-strain genomes for metagenomic binning, comparative biology and taxonomic classification.</title>
        <authorList>
            <person name="Goeker M."/>
        </authorList>
    </citation>
    <scope>NUCLEOTIDE SEQUENCE [LARGE SCALE GENOMIC DNA]</scope>
    <source>
        <strain evidence="3 4">DSM 203</strain>
    </source>
</reference>
<evidence type="ECO:0000256" key="1">
    <source>
        <dbReference type="SAM" id="SignalP"/>
    </source>
</evidence>
<evidence type="ECO:0000259" key="2">
    <source>
        <dbReference type="Pfam" id="PF01497"/>
    </source>
</evidence>
<protein>
    <submittedName>
        <fullName evidence="3">Iron complex transport system substrate-binding protein</fullName>
    </submittedName>
</protein>
<feature type="domain" description="Fe/B12 periplasmic-binding" evidence="2">
    <location>
        <begin position="28"/>
        <end position="217"/>
    </location>
</feature>
<dbReference type="InterPro" id="IPR050902">
    <property type="entry name" value="ABC_Transporter_SBP"/>
</dbReference>
<proteinExistence type="predicted"/>
<feature type="signal peptide" evidence="1">
    <location>
        <begin position="1"/>
        <end position="22"/>
    </location>
</feature>
<sequence length="283" mass="30325">MRHIWVWCLPLVVLCWHPPLAAAPAPSVASTNLCADLLLLAVADPRQIRSVSVQSQRPGSPRAALAERYPGNRGRVEELLHLKPDIALVYSGWGGRRHAGLLAERGVRLIELPYPHDWDDSLETARAVAATIGRAEAGAALAAEARRRMRALAGRLAGRRALYLRPSGGSAGAGTYVDGLMRHLGLVNLAAEAGHRGWGRFPLERLVSDPPDLFLLGYFDRRQPPSASTYARHPLFRDQLARIPAVRVPGDAWGCGGLELVAAAEAIVAAVEALPPSSVGGGR</sequence>
<organism evidence="3 4">
    <name type="scientific">Marichromatium gracile</name>
    <name type="common">Chromatium gracile</name>
    <dbReference type="NCBI Taxonomy" id="1048"/>
    <lineage>
        <taxon>Bacteria</taxon>
        <taxon>Pseudomonadati</taxon>
        <taxon>Pseudomonadota</taxon>
        <taxon>Gammaproteobacteria</taxon>
        <taxon>Chromatiales</taxon>
        <taxon>Chromatiaceae</taxon>
        <taxon>Marichromatium</taxon>
    </lineage>
</organism>
<dbReference type="RefSeq" id="WP_223806157.1">
    <property type="nucleotide sequence ID" value="NZ_NRRH01000004.1"/>
</dbReference>
<dbReference type="Proteomes" id="UP000295247">
    <property type="component" value="Unassembled WGS sequence"/>
</dbReference>
<evidence type="ECO:0000313" key="3">
    <source>
        <dbReference type="EMBL" id="TCW35212.1"/>
    </source>
</evidence>
<dbReference type="GO" id="GO:0071281">
    <property type="term" value="P:cellular response to iron ion"/>
    <property type="evidence" value="ECO:0007669"/>
    <property type="project" value="TreeGrafter"/>
</dbReference>